<dbReference type="Pfam" id="PF00512">
    <property type="entry name" value="HisKA"/>
    <property type="match status" value="1"/>
</dbReference>
<gene>
    <name evidence="9" type="primary">phoR_2</name>
    <name evidence="9" type="ORF">Pmgp_02006</name>
</gene>
<evidence type="ECO:0000256" key="4">
    <source>
        <dbReference type="ARBA" id="ARBA00022553"/>
    </source>
</evidence>
<dbReference type="InterPro" id="IPR036097">
    <property type="entry name" value="HisK_dim/P_sf"/>
</dbReference>
<evidence type="ECO:0000256" key="1">
    <source>
        <dbReference type="ARBA" id="ARBA00000085"/>
    </source>
</evidence>
<dbReference type="EC" id="2.7.13.3" evidence="3"/>
<dbReference type="PRINTS" id="PR00344">
    <property type="entry name" value="BCTRLSENSOR"/>
</dbReference>
<dbReference type="Gene3D" id="1.10.287.130">
    <property type="match status" value="1"/>
</dbReference>
<organism evidence="9 10">
    <name type="scientific">Pelotomaculum propionicicum</name>
    <dbReference type="NCBI Taxonomy" id="258475"/>
    <lineage>
        <taxon>Bacteria</taxon>
        <taxon>Bacillati</taxon>
        <taxon>Bacillota</taxon>
        <taxon>Clostridia</taxon>
        <taxon>Eubacteriales</taxon>
        <taxon>Desulfotomaculaceae</taxon>
        <taxon>Pelotomaculum</taxon>
    </lineage>
</organism>
<evidence type="ECO:0000259" key="8">
    <source>
        <dbReference type="PROSITE" id="PS50109"/>
    </source>
</evidence>
<keyword evidence="6" id="KW-0418">Kinase</keyword>
<dbReference type="PANTHER" id="PTHR43711">
    <property type="entry name" value="TWO-COMPONENT HISTIDINE KINASE"/>
    <property type="match status" value="1"/>
</dbReference>
<dbReference type="Gene3D" id="3.30.565.10">
    <property type="entry name" value="Histidine kinase-like ATPase, C-terminal domain"/>
    <property type="match status" value="1"/>
</dbReference>
<dbReference type="RefSeq" id="WP_134213846.1">
    <property type="nucleotide sequence ID" value="NZ_QFFZ01000019.1"/>
</dbReference>
<keyword evidence="7" id="KW-0902">Two-component regulatory system</keyword>
<dbReference type="SUPFAM" id="SSF47384">
    <property type="entry name" value="Homodimeric domain of signal transducing histidine kinase"/>
    <property type="match status" value="1"/>
</dbReference>
<evidence type="ECO:0000256" key="6">
    <source>
        <dbReference type="ARBA" id="ARBA00022777"/>
    </source>
</evidence>
<dbReference type="SMART" id="SM00388">
    <property type="entry name" value="HisKA"/>
    <property type="match status" value="1"/>
</dbReference>
<evidence type="ECO:0000256" key="5">
    <source>
        <dbReference type="ARBA" id="ARBA00022679"/>
    </source>
</evidence>
<proteinExistence type="predicted"/>
<feature type="domain" description="Histidine kinase" evidence="8">
    <location>
        <begin position="187"/>
        <end position="405"/>
    </location>
</feature>
<comment type="catalytic activity">
    <reaction evidence="1">
        <text>ATP + protein L-histidine = ADP + protein N-phospho-L-histidine.</text>
        <dbReference type="EC" id="2.7.13.3"/>
    </reaction>
</comment>
<evidence type="ECO:0000313" key="9">
    <source>
        <dbReference type="EMBL" id="TEB10990.1"/>
    </source>
</evidence>
<evidence type="ECO:0000256" key="3">
    <source>
        <dbReference type="ARBA" id="ARBA00012438"/>
    </source>
</evidence>
<dbReference type="FunFam" id="3.30.565.10:FF:000006">
    <property type="entry name" value="Sensor histidine kinase WalK"/>
    <property type="match status" value="1"/>
</dbReference>
<dbReference type="CDD" id="cd00082">
    <property type="entry name" value="HisKA"/>
    <property type="match status" value="1"/>
</dbReference>
<dbReference type="EMBL" id="QFFZ01000019">
    <property type="protein sequence ID" value="TEB10990.1"/>
    <property type="molecule type" value="Genomic_DNA"/>
</dbReference>
<sequence length="425" mass="47668">MNQTSKLDYPFDISIKMLYLAGKLLQEHGNFEQVPGWLIETLDVNSSAVGIIVGKQCIVHFARVDQESETDSMEVAVEGLWCSRQNSFGHRDVPCHILDCPVRQRVIDRCGRPGLEVTCFPMSGKKGFLMVCGEALLLNSFPVTEILKAITHIIACSLDNVNRTRKAASYFLPSENMAQMWSEMLAGLSHDLRTPLSCIKGYITTLMRDDVTWDPATEKEFMNIIVEETDHIESLINNLLDSSTFSWKGEMELKKEPISLPRIVKKVLRDKSYHVKNHQFTVLFPEDFPLVEADPGRIEQVLRNLVDNAVKYSMDDTKIVIKGKVAPGEVVVSVADQGIGINSEHLKWLFEKFFRVTNGIQENKKGIGLGLPFARQILISHGGRIWAKSKVNQGTTLYFTLPMSQQTAKKMDSHAQGGQGAQNEA</sequence>
<dbReference type="SUPFAM" id="SSF55874">
    <property type="entry name" value="ATPase domain of HSP90 chaperone/DNA topoisomerase II/histidine kinase"/>
    <property type="match status" value="1"/>
</dbReference>
<dbReference type="InterPro" id="IPR036890">
    <property type="entry name" value="HATPase_C_sf"/>
</dbReference>
<dbReference type="GO" id="GO:0016020">
    <property type="term" value="C:membrane"/>
    <property type="evidence" value="ECO:0007669"/>
    <property type="project" value="UniProtKB-SubCell"/>
</dbReference>
<dbReference type="PROSITE" id="PS50109">
    <property type="entry name" value="HIS_KIN"/>
    <property type="match status" value="1"/>
</dbReference>
<dbReference type="InterPro" id="IPR003594">
    <property type="entry name" value="HATPase_dom"/>
</dbReference>
<comment type="subcellular location">
    <subcellularLocation>
        <location evidence="2">Membrane</location>
    </subcellularLocation>
</comment>
<dbReference type="AlphaFoldDB" id="A0A4Y7RQG7"/>
<dbReference type="InterPro" id="IPR050736">
    <property type="entry name" value="Sensor_HK_Regulatory"/>
</dbReference>
<dbReference type="InterPro" id="IPR004358">
    <property type="entry name" value="Sig_transdc_His_kin-like_C"/>
</dbReference>
<dbReference type="OrthoDB" id="9806130at2"/>
<dbReference type="Proteomes" id="UP000297597">
    <property type="component" value="Unassembled WGS sequence"/>
</dbReference>
<keyword evidence="10" id="KW-1185">Reference proteome</keyword>
<dbReference type="CDD" id="cd00075">
    <property type="entry name" value="HATPase"/>
    <property type="match status" value="1"/>
</dbReference>
<comment type="caution">
    <text evidence="9">The sequence shown here is derived from an EMBL/GenBank/DDBJ whole genome shotgun (WGS) entry which is preliminary data.</text>
</comment>
<dbReference type="InterPro" id="IPR005467">
    <property type="entry name" value="His_kinase_dom"/>
</dbReference>
<reference evidence="9 10" key="1">
    <citation type="journal article" date="2018" name="Environ. Microbiol.">
        <title>Novel energy conservation strategies and behaviour of Pelotomaculum schinkii driving syntrophic propionate catabolism.</title>
        <authorList>
            <person name="Hidalgo-Ahumada C.A.P."/>
            <person name="Nobu M.K."/>
            <person name="Narihiro T."/>
            <person name="Tamaki H."/>
            <person name="Liu W.T."/>
            <person name="Kamagata Y."/>
            <person name="Stams A.J.M."/>
            <person name="Imachi H."/>
            <person name="Sousa D.Z."/>
        </authorList>
    </citation>
    <scope>NUCLEOTIDE SEQUENCE [LARGE SCALE GENOMIC DNA]</scope>
    <source>
        <strain evidence="9 10">MGP</strain>
    </source>
</reference>
<keyword evidence="5 9" id="KW-0808">Transferase</keyword>
<dbReference type="SMART" id="SM00387">
    <property type="entry name" value="HATPase_c"/>
    <property type="match status" value="1"/>
</dbReference>
<accession>A0A4Y7RQG7</accession>
<evidence type="ECO:0000313" key="10">
    <source>
        <dbReference type="Proteomes" id="UP000297597"/>
    </source>
</evidence>
<dbReference type="Pfam" id="PF02518">
    <property type="entry name" value="HATPase_c"/>
    <property type="match status" value="1"/>
</dbReference>
<dbReference type="InterPro" id="IPR003661">
    <property type="entry name" value="HisK_dim/P_dom"/>
</dbReference>
<evidence type="ECO:0000256" key="7">
    <source>
        <dbReference type="ARBA" id="ARBA00023012"/>
    </source>
</evidence>
<protein>
    <recommendedName>
        <fullName evidence="3">histidine kinase</fullName>
        <ecNumber evidence="3">2.7.13.3</ecNumber>
    </recommendedName>
</protein>
<dbReference type="PANTHER" id="PTHR43711:SF31">
    <property type="entry name" value="HISTIDINE KINASE"/>
    <property type="match status" value="1"/>
</dbReference>
<keyword evidence="4" id="KW-0597">Phosphoprotein</keyword>
<dbReference type="GO" id="GO:0000155">
    <property type="term" value="F:phosphorelay sensor kinase activity"/>
    <property type="evidence" value="ECO:0007669"/>
    <property type="project" value="InterPro"/>
</dbReference>
<name>A0A4Y7RQG7_9FIRM</name>
<evidence type="ECO:0000256" key="2">
    <source>
        <dbReference type="ARBA" id="ARBA00004370"/>
    </source>
</evidence>